<organism evidence="1">
    <name type="scientific">virus sp. ctCsQ3</name>
    <dbReference type="NCBI Taxonomy" id="2826794"/>
    <lineage>
        <taxon>Viruses</taxon>
    </lineage>
</organism>
<dbReference type="EMBL" id="BK015823">
    <property type="protein sequence ID" value="DAE26857.1"/>
    <property type="molecule type" value="Genomic_DNA"/>
</dbReference>
<reference evidence="1" key="1">
    <citation type="journal article" date="2021" name="Proc. Natl. Acad. Sci. U.S.A.">
        <title>A Catalog of Tens of Thousands of Viruses from Human Metagenomes Reveals Hidden Associations with Chronic Diseases.</title>
        <authorList>
            <person name="Tisza M.J."/>
            <person name="Buck C.B."/>
        </authorList>
    </citation>
    <scope>NUCLEOTIDE SEQUENCE</scope>
    <source>
        <strain evidence="1">CtCsQ3</strain>
    </source>
</reference>
<evidence type="ECO:0000313" key="1">
    <source>
        <dbReference type="EMBL" id="DAE26857.1"/>
    </source>
</evidence>
<name>A0A8S5R714_9VIRU</name>
<protein>
    <submittedName>
        <fullName evidence="1">Putative zinc-ribbon domain protein</fullName>
    </submittedName>
</protein>
<accession>A0A8S5R714</accession>
<proteinExistence type="predicted"/>
<sequence length="79" mass="9842">MKHQKEWHTCDRCGKEIIFYNKEYAYFKTEELEPFHEEAIYTAEDLAKQTLPMAIWRNEHQYDLCSKCRKDFKRFMRNE</sequence>